<keyword evidence="3" id="KW-1185">Reference proteome</keyword>
<feature type="region of interest" description="Disordered" evidence="1">
    <location>
        <begin position="1"/>
        <end position="43"/>
    </location>
</feature>
<evidence type="ECO:0000313" key="2">
    <source>
        <dbReference type="EMBL" id="ADB32602.1"/>
    </source>
</evidence>
<feature type="compositionally biased region" description="Basic and acidic residues" evidence="1">
    <location>
        <begin position="23"/>
        <end position="33"/>
    </location>
</feature>
<sequence>MRSNASDGVSPYPSSTAFVASAPREREPSEVEQRIPVQGVTPVDDRGQLAVERVDVPRMQVAVQQRRPGGFEFVARLLDQRAEPSSMLVGQHTGSTDADQRPHRIQQDLRPGRTQRPAEEAVPIRRPRVQLHKLTTKLRQHLGSVGRTHRPPFHLTLDEVAGAVGNDVGSRYAGRSRQSAGADLGVGRGAALHVVRVPRPRADAERLVADETLHGLDRHERPEPSGCCCHDVDHRPDPSRWSVQTRPSSANPMLRGPAQQHAAPFPAPKTDCRTAAGCGVLGSVP</sequence>
<evidence type="ECO:0000313" key="3">
    <source>
        <dbReference type="Proteomes" id="UP000007967"/>
    </source>
</evidence>
<dbReference type="Proteomes" id="UP000007967">
    <property type="component" value="Chromosome"/>
</dbReference>
<protein>
    <submittedName>
        <fullName evidence="2">Uncharacterized protein</fullName>
    </submittedName>
</protein>
<organism evidence="2 3">
    <name type="scientific">Kribbella flavida (strain DSM 17836 / JCM 10339 / NBRC 14399)</name>
    <dbReference type="NCBI Taxonomy" id="479435"/>
    <lineage>
        <taxon>Bacteria</taxon>
        <taxon>Bacillati</taxon>
        <taxon>Actinomycetota</taxon>
        <taxon>Actinomycetes</taxon>
        <taxon>Propionibacteriales</taxon>
        <taxon>Kribbellaceae</taxon>
        <taxon>Kribbella</taxon>
    </lineage>
</organism>
<feature type="compositionally biased region" description="Polar residues" evidence="1">
    <location>
        <begin position="1"/>
        <end position="18"/>
    </location>
</feature>
<dbReference type="KEGG" id="kfl:Kfla_3545"/>
<dbReference type="HOGENOM" id="CLU_975853_0_0_11"/>
<dbReference type="AlphaFoldDB" id="D2PMQ0"/>
<feature type="compositionally biased region" description="Polar residues" evidence="1">
    <location>
        <begin position="241"/>
        <end position="251"/>
    </location>
</feature>
<dbReference type="EMBL" id="CP001736">
    <property type="protein sequence ID" value="ADB32602.1"/>
    <property type="molecule type" value="Genomic_DNA"/>
</dbReference>
<reference evidence="2 3" key="2">
    <citation type="journal article" date="2010" name="Stand. Genomic Sci.">
        <title>Complete genome sequence of Kribbella flavida type strain (IFO 14399).</title>
        <authorList>
            <person name="Pukall R."/>
            <person name="Lapidus A."/>
            <person name="Glavina Del Rio T."/>
            <person name="Copeland A."/>
            <person name="Tice H."/>
            <person name="Cheng J.-F."/>
            <person name="Lucas S."/>
            <person name="Chen F."/>
            <person name="Nolan M."/>
            <person name="LaButti K."/>
            <person name="Pati A."/>
            <person name="Ivanova N."/>
            <person name="Mavrommatis K."/>
            <person name="Mikhailova N."/>
            <person name="Pitluck S."/>
            <person name="Bruce D."/>
            <person name="Goodwin L."/>
            <person name="Land M."/>
            <person name="Hauser L."/>
            <person name="Chang Y.-J."/>
            <person name="Jeffries C.D."/>
            <person name="Chen A."/>
            <person name="Palaniappan K."/>
            <person name="Chain P."/>
            <person name="Rohde M."/>
            <person name="Goeker M."/>
            <person name="Bristow J."/>
            <person name="Eisen J.A."/>
            <person name="Markowitz V."/>
            <person name="Hugenholtz P."/>
            <person name="Kyrpides N.C."/>
            <person name="Klenk H.-P."/>
            <person name="Brettin T."/>
        </authorList>
    </citation>
    <scope>NUCLEOTIDE SEQUENCE [LARGE SCALE GENOMIC DNA]</scope>
    <source>
        <strain evidence="3">DSM 17836 / JCM 10339 / NBRC 14399</strain>
    </source>
</reference>
<feature type="region of interest" description="Disordered" evidence="1">
    <location>
        <begin position="85"/>
        <end position="120"/>
    </location>
</feature>
<accession>D2PMQ0</accession>
<name>D2PMQ0_KRIFD</name>
<proteinExistence type="predicted"/>
<gene>
    <name evidence="2" type="ordered locus">Kfla_3545</name>
</gene>
<dbReference type="STRING" id="479435.Kfla_3545"/>
<feature type="region of interest" description="Disordered" evidence="1">
    <location>
        <begin position="237"/>
        <end position="268"/>
    </location>
</feature>
<feature type="compositionally biased region" description="Basic and acidic residues" evidence="1">
    <location>
        <begin position="98"/>
        <end position="120"/>
    </location>
</feature>
<reference evidence="3" key="1">
    <citation type="submission" date="2009-09" db="EMBL/GenBank/DDBJ databases">
        <title>The complete genome of Kribbella flavida DSM 17836.</title>
        <authorList>
            <consortium name="US DOE Joint Genome Institute (JGI-PGF)"/>
            <person name="Lucas S."/>
            <person name="Copeland A."/>
            <person name="Lapidus A."/>
            <person name="Glavina del Rio T."/>
            <person name="Dalin E."/>
            <person name="Tice H."/>
            <person name="Bruce D."/>
            <person name="Goodwin L."/>
            <person name="Pitluck S."/>
            <person name="Kyrpides N."/>
            <person name="Mavromatis K."/>
            <person name="Ivanova N."/>
            <person name="Saunders E."/>
            <person name="Brettin T."/>
            <person name="Detter J.C."/>
            <person name="Han C."/>
            <person name="Larimer F."/>
            <person name="Land M."/>
            <person name="Hauser L."/>
            <person name="Markowitz V."/>
            <person name="Cheng J.-F."/>
            <person name="Hugenholtz P."/>
            <person name="Woyke T."/>
            <person name="Wu D."/>
            <person name="Pukall R."/>
            <person name="Klenk H.-P."/>
            <person name="Eisen J.A."/>
        </authorList>
    </citation>
    <scope>NUCLEOTIDE SEQUENCE [LARGE SCALE GENOMIC DNA]</scope>
    <source>
        <strain evidence="3">DSM 17836 / JCM 10339 / NBRC 14399</strain>
    </source>
</reference>
<evidence type="ECO:0000256" key="1">
    <source>
        <dbReference type="SAM" id="MobiDB-lite"/>
    </source>
</evidence>